<evidence type="ECO:0000256" key="2">
    <source>
        <dbReference type="ARBA" id="ARBA00023015"/>
    </source>
</evidence>
<comment type="similarity">
    <text evidence="1">Belongs to the sigma-70 factor family. ECF subfamily.</text>
</comment>
<evidence type="ECO:0000256" key="4">
    <source>
        <dbReference type="ARBA" id="ARBA00023163"/>
    </source>
</evidence>
<dbReference type="NCBIfam" id="NF007228">
    <property type="entry name" value="PRK09646.1"/>
    <property type="match status" value="1"/>
</dbReference>
<dbReference type="InterPro" id="IPR007627">
    <property type="entry name" value="RNA_pol_sigma70_r2"/>
</dbReference>
<dbReference type="Pfam" id="PF08281">
    <property type="entry name" value="Sigma70_r4_2"/>
    <property type="match status" value="1"/>
</dbReference>
<dbReference type="Gene3D" id="1.10.1740.10">
    <property type="match status" value="1"/>
</dbReference>
<evidence type="ECO:0000256" key="3">
    <source>
        <dbReference type="ARBA" id="ARBA00023082"/>
    </source>
</evidence>
<comment type="caution">
    <text evidence="7">The sequence shown here is derived from an EMBL/GenBank/DDBJ whole genome shotgun (WGS) entry which is preliminary data.</text>
</comment>
<keyword evidence="2" id="KW-0805">Transcription regulation</keyword>
<keyword evidence="3" id="KW-0731">Sigma factor</keyword>
<dbReference type="InterPro" id="IPR036388">
    <property type="entry name" value="WH-like_DNA-bd_sf"/>
</dbReference>
<dbReference type="NCBIfam" id="TIGR02937">
    <property type="entry name" value="sigma70-ECF"/>
    <property type="match status" value="1"/>
</dbReference>
<name>A0ABV5LXC2_9ACTN</name>
<keyword evidence="4" id="KW-0804">Transcription</keyword>
<feature type="domain" description="RNA polymerase sigma factor 70 region 4 type 2" evidence="6">
    <location>
        <begin position="132"/>
        <end position="184"/>
    </location>
</feature>
<proteinExistence type="inferred from homology"/>
<dbReference type="InterPro" id="IPR013325">
    <property type="entry name" value="RNA_pol_sigma_r2"/>
</dbReference>
<evidence type="ECO:0000256" key="1">
    <source>
        <dbReference type="ARBA" id="ARBA00010641"/>
    </source>
</evidence>
<dbReference type="SUPFAM" id="SSF88659">
    <property type="entry name" value="Sigma3 and sigma4 domains of RNA polymerase sigma factors"/>
    <property type="match status" value="1"/>
</dbReference>
<dbReference type="InterPro" id="IPR039425">
    <property type="entry name" value="RNA_pol_sigma-70-like"/>
</dbReference>
<reference evidence="7 8" key="1">
    <citation type="submission" date="2024-09" db="EMBL/GenBank/DDBJ databases">
        <authorList>
            <person name="Sun Q."/>
            <person name="Mori K."/>
        </authorList>
    </citation>
    <scope>NUCLEOTIDE SEQUENCE [LARGE SCALE GENOMIC DNA]</scope>
    <source>
        <strain evidence="7 8">TISTR 1856</strain>
    </source>
</reference>
<evidence type="ECO:0000259" key="5">
    <source>
        <dbReference type="Pfam" id="PF04542"/>
    </source>
</evidence>
<dbReference type="EMBL" id="JBHMDM010000007">
    <property type="protein sequence ID" value="MFB9378656.1"/>
    <property type="molecule type" value="Genomic_DNA"/>
</dbReference>
<gene>
    <name evidence="7" type="primary">sigK</name>
    <name evidence="7" type="ORF">ACFFVI_16965</name>
</gene>
<feature type="domain" description="RNA polymerase sigma-70 region 2" evidence="5">
    <location>
        <begin position="35"/>
        <end position="101"/>
    </location>
</feature>
<dbReference type="InterPro" id="IPR013249">
    <property type="entry name" value="RNA_pol_sigma70_r4_t2"/>
</dbReference>
<dbReference type="SUPFAM" id="SSF88946">
    <property type="entry name" value="Sigma2 domain of RNA polymerase sigma factors"/>
    <property type="match status" value="1"/>
</dbReference>
<dbReference type="Pfam" id="PF04542">
    <property type="entry name" value="Sigma70_r2"/>
    <property type="match status" value="1"/>
</dbReference>
<dbReference type="PANTHER" id="PTHR43133">
    <property type="entry name" value="RNA POLYMERASE ECF-TYPE SIGMA FACTO"/>
    <property type="match status" value="1"/>
</dbReference>
<accession>A0ABV5LXC2</accession>
<organism evidence="7 8">
    <name type="scientific">Kineococcus gynurae</name>
    <dbReference type="NCBI Taxonomy" id="452979"/>
    <lineage>
        <taxon>Bacteria</taxon>
        <taxon>Bacillati</taxon>
        <taxon>Actinomycetota</taxon>
        <taxon>Actinomycetes</taxon>
        <taxon>Kineosporiales</taxon>
        <taxon>Kineosporiaceae</taxon>
        <taxon>Kineococcus</taxon>
    </lineage>
</organism>
<dbReference type="PANTHER" id="PTHR43133:SF66">
    <property type="entry name" value="ECF RNA POLYMERASE SIGMA FACTOR SIGK"/>
    <property type="match status" value="1"/>
</dbReference>
<dbReference type="Proteomes" id="UP001589748">
    <property type="component" value="Unassembled WGS sequence"/>
</dbReference>
<evidence type="ECO:0000313" key="7">
    <source>
        <dbReference type="EMBL" id="MFB9378656.1"/>
    </source>
</evidence>
<protein>
    <submittedName>
        <fullName evidence="7">ECF RNA polymerase sigma factor SigK</fullName>
    </submittedName>
</protein>
<dbReference type="RefSeq" id="WP_380136642.1">
    <property type="nucleotide sequence ID" value="NZ_JBHLUI010000008.1"/>
</dbReference>
<sequence>MLVSTSPPSATGRKAADDLLLAAAAGDADAFAGFYDATVGSVHGVVLRVLRDPAQTEEVVQEVYLEVWRTAGRFDPLRGAASSFVVTMAHRRAVDRVRSARADRERDDRVALQEVSPFDSVTEEVVARAERDEVREALDTLTPLQRQAVELAYFGGRTHREISAELDVPLGTVKARLRDGLLRLKTVMGVRS</sequence>
<evidence type="ECO:0000259" key="6">
    <source>
        <dbReference type="Pfam" id="PF08281"/>
    </source>
</evidence>
<evidence type="ECO:0000313" key="8">
    <source>
        <dbReference type="Proteomes" id="UP001589748"/>
    </source>
</evidence>
<dbReference type="InterPro" id="IPR013324">
    <property type="entry name" value="RNA_pol_sigma_r3/r4-like"/>
</dbReference>
<dbReference type="CDD" id="cd06171">
    <property type="entry name" value="Sigma70_r4"/>
    <property type="match status" value="1"/>
</dbReference>
<dbReference type="InterPro" id="IPR014284">
    <property type="entry name" value="RNA_pol_sigma-70_dom"/>
</dbReference>
<dbReference type="Gene3D" id="1.10.10.10">
    <property type="entry name" value="Winged helix-like DNA-binding domain superfamily/Winged helix DNA-binding domain"/>
    <property type="match status" value="1"/>
</dbReference>
<keyword evidence="8" id="KW-1185">Reference proteome</keyword>